<dbReference type="EMBL" id="JAOPGA020001073">
    <property type="protein sequence ID" value="KAL0484811.1"/>
    <property type="molecule type" value="Genomic_DNA"/>
</dbReference>
<reference evidence="1 2" key="1">
    <citation type="submission" date="2024-03" db="EMBL/GenBank/DDBJ databases">
        <title>The Acrasis kona genome and developmental transcriptomes reveal deep origins of eukaryotic multicellular pathways.</title>
        <authorList>
            <person name="Sheikh S."/>
            <person name="Fu C.-J."/>
            <person name="Brown M.W."/>
            <person name="Baldauf S.L."/>
        </authorList>
    </citation>
    <scope>NUCLEOTIDE SEQUENCE [LARGE SCALE GENOMIC DNA]</scope>
    <source>
        <strain evidence="1 2">ATCC MYA-3509</strain>
    </source>
</reference>
<gene>
    <name evidence="1" type="ORF">AKO1_003622</name>
</gene>
<dbReference type="AlphaFoldDB" id="A0AAW2Z4T7"/>
<organism evidence="1 2">
    <name type="scientific">Acrasis kona</name>
    <dbReference type="NCBI Taxonomy" id="1008807"/>
    <lineage>
        <taxon>Eukaryota</taxon>
        <taxon>Discoba</taxon>
        <taxon>Heterolobosea</taxon>
        <taxon>Tetramitia</taxon>
        <taxon>Eutetramitia</taxon>
        <taxon>Acrasidae</taxon>
        <taxon>Acrasis</taxon>
    </lineage>
</organism>
<sequence>MSGRGIERGIADAFIDRVKLIKIPENFKSWKSQPDVQADLIPKFNKRDIDLPIKYNKKGEHILDFQNFPLARLGTQDKNAAQWNLSDNATPMKVYIAVSGSGKTHEVFRNGSIGYVLYSTAGVDSEYDSYMQKLYNELTTVQNEQDRSIRHAKGEKKILTWICAKLASLYHLIDTHGITPKEFMYSQTNGRSHYYAKCYEKCLEYFEEECKRREVPEVEYDEAIVHNFLVRKINHLLENRGRNRGQSEVPKLGIAFDEANYIHLRFPKGLRQEDRSMLVGIKSALSRVIEDYKYITFAGTSLSLKHGDVLMSPVAKETSTLVKSDFKYHTVKSAKRFLEENFDVQGCSDVLNDTETMSLLIGRPRLVVKVIFLIGQVTKEGIHKNKNDILRQAIKRSFDIHTTTAVDAIKESYRGKTHDRILLLRAIESLAIHIGLKENAVFTVCTESSGKYRYNIPDLVASGICHLKSSQDNNKKITYYECVEEPLSRAIVSSILKDYADELPSVSVRIAAKRLVDTNNKGLPFEELIMSALCVHGTMARLCENIEVFNNKNEVIKDFDWIKRINITGSVNKISTNKDEDDHVSTEDEFLDLLTSYHNNKKEQIGAYLTSAFGFDISGVGPAGDKSGFMLCSKFEVSDTHYKRITLKNDLQLNPRIACYYGREAKSRETAKKKAPELYLSKERMGLREKFDKLYNKLDKVLLISIVMPKRSRDVQFDKTVLTDKEFYMEITQQKLHYLFKDPVVVSTLEQVLGKKDNDLYQYSSVPK</sequence>
<comment type="caution">
    <text evidence="1">The sequence shown here is derived from an EMBL/GenBank/DDBJ whole genome shotgun (WGS) entry which is preliminary data.</text>
</comment>
<evidence type="ECO:0000313" key="2">
    <source>
        <dbReference type="Proteomes" id="UP001431209"/>
    </source>
</evidence>
<accession>A0AAW2Z4T7</accession>
<dbReference type="Proteomes" id="UP001431209">
    <property type="component" value="Unassembled WGS sequence"/>
</dbReference>
<keyword evidence="2" id="KW-1185">Reference proteome</keyword>
<name>A0AAW2Z4T7_9EUKA</name>
<evidence type="ECO:0000313" key="1">
    <source>
        <dbReference type="EMBL" id="KAL0484811.1"/>
    </source>
</evidence>
<proteinExistence type="predicted"/>
<protein>
    <submittedName>
        <fullName evidence="1">PLR1</fullName>
    </submittedName>
</protein>